<comment type="caution">
    <text evidence="15">The sequence shown here is derived from an EMBL/GenBank/DDBJ whole genome shotgun (WGS) entry which is preliminary data.</text>
</comment>
<reference evidence="15 16" key="1">
    <citation type="submission" date="2019-08" db="EMBL/GenBank/DDBJ databases">
        <title>Draft genome analysis of Rheinheimera tangshanensis isolated from the roots of fresh rice plants (Oryza sativa).</title>
        <authorList>
            <person name="Yu Q."/>
            <person name="Qi Y."/>
            <person name="Zhang H."/>
            <person name="Pu J."/>
        </authorList>
    </citation>
    <scope>NUCLEOTIDE SEQUENCE [LARGE SCALE GENOMIC DNA]</scope>
    <source>
        <strain evidence="15 16">JA3-B52</strain>
    </source>
</reference>
<evidence type="ECO:0000256" key="13">
    <source>
        <dbReference type="RuleBase" id="RU000590"/>
    </source>
</evidence>
<evidence type="ECO:0000256" key="3">
    <source>
        <dbReference type="ARBA" id="ARBA00008766"/>
    </source>
</evidence>
<dbReference type="InterPro" id="IPR036005">
    <property type="entry name" value="Creatinase/aminopeptidase-like"/>
</dbReference>
<evidence type="ECO:0000256" key="6">
    <source>
        <dbReference type="ARBA" id="ARBA00022723"/>
    </source>
</evidence>
<keyword evidence="9" id="KW-0464">Manganese</keyword>
<dbReference type="OrthoDB" id="9806388at2"/>
<evidence type="ECO:0000256" key="9">
    <source>
        <dbReference type="ARBA" id="ARBA00023211"/>
    </source>
</evidence>
<evidence type="ECO:0000313" key="15">
    <source>
        <dbReference type="EMBL" id="TXK79475.1"/>
    </source>
</evidence>
<dbReference type="SUPFAM" id="SSF55920">
    <property type="entry name" value="Creatinase/aminopeptidase"/>
    <property type="match status" value="1"/>
</dbReference>
<protein>
    <recommendedName>
        <fullName evidence="10">Xaa-Pro aminopeptidase</fullName>
        <ecNumber evidence="4">3.4.11.9</ecNumber>
    </recommendedName>
    <alternativeName>
        <fullName evidence="11">Aminopeptidase P II</fullName>
    </alternativeName>
    <alternativeName>
        <fullName evidence="12">X-Pro aminopeptidase</fullName>
    </alternativeName>
</protein>
<dbReference type="Gene3D" id="3.40.350.10">
    <property type="entry name" value="Creatinase/prolidase N-terminal domain"/>
    <property type="match status" value="1"/>
</dbReference>
<evidence type="ECO:0000256" key="5">
    <source>
        <dbReference type="ARBA" id="ARBA00022670"/>
    </source>
</evidence>
<evidence type="ECO:0000256" key="4">
    <source>
        <dbReference type="ARBA" id="ARBA00012574"/>
    </source>
</evidence>
<dbReference type="Proteomes" id="UP000321814">
    <property type="component" value="Unassembled WGS sequence"/>
</dbReference>
<dbReference type="InterPro" id="IPR052433">
    <property type="entry name" value="X-Pro_dipept-like"/>
</dbReference>
<sequence length="437" mass="48324">MNLSLHQNRRERLLTFISNNSVVLVPAAVELTRSRDTEYPFRQDSDFFYLTGFNEPDALLILSKDNSGQTASLLLCRPKDQLAEIWQGRRLGPEQAKAVLGLDALPVAELDTELLKALNQKTTLYYAQGTYAEFDAKVAATLATLRRYPKRGYVAPTVQQDLRPVTAEMRLFKDQDEIHQMRQAGYISAKAHKRAMQAAKAGVWEYQLEAHILHEFAMHGARFAGYNTIVGAGENGCILHYTDNSCQLKDGDLVLIDAGAEYQGYTADITRTFPVSGKFSPEQAALYQVVLNAQYAACAKVKPGNKFKDALDAACLELTKGLLELGILQGDLEQLVKDNACKTYFIHGLGHWLGLDVHDVGAYKVAGEERPFAPGMILTIEPGLYIPTGSPCDPKWWGLAVRIEDDLLVTAQGHDNLTDLVPKEIAEIEALMAQGHS</sequence>
<dbReference type="InterPro" id="IPR000994">
    <property type="entry name" value="Pept_M24"/>
</dbReference>
<dbReference type="EC" id="3.4.11.9" evidence="4"/>
<keyword evidence="16" id="KW-1185">Reference proteome</keyword>
<dbReference type="CDD" id="cd01087">
    <property type="entry name" value="Prolidase"/>
    <property type="match status" value="1"/>
</dbReference>
<dbReference type="InterPro" id="IPR001131">
    <property type="entry name" value="Peptidase_M24B_aminopep-P_CS"/>
</dbReference>
<dbReference type="GO" id="GO:0030145">
    <property type="term" value="F:manganese ion binding"/>
    <property type="evidence" value="ECO:0007669"/>
    <property type="project" value="InterPro"/>
</dbReference>
<comment type="catalytic activity">
    <reaction evidence="1">
        <text>Release of any N-terminal amino acid, including proline, that is linked to proline, even from a dipeptide or tripeptide.</text>
        <dbReference type="EC" id="3.4.11.9"/>
    </reaction>
</comment>
<evidence type="ECO:0000313" key="16">
    <source>
        <dbReference type="Proteomes" id="UP000321814"/>
    </source>
</evidence>
<dbReference type="PANTHER" id="PTHR43226">
    <property type="entry name" value="XAA-PRO AMINOPEPTIDASE 3"/>
    <property type="match status" value="1"/>
</dbReference>
<evidence type="ECO:0000256" key="10">
    <source>
        <dbReference type="ARBA" id="ARBA00069363"/>
    </source>
</evidence>
<evidence type="ECO:0000256" key="11">
    <source>
        <dbReference type="ARBA" id="ARBA00075356"/>
    </source>
</evidence>
<comment type="cofactor">
    <cofactor evidence="2">
        <name>Mn(2+)</name>
        <dbReference type="ChEBI" id="CHEBI:29035"/>
    </cofactor>
</comment>
<dbReference type="Pfam" id="PF05195">
    <property type="entry name" value="AMP_N"/>
    <property type="match status" value="1"/>
</dbReference>
<keyword evidence="15" id="KW-0031">Aminopeptidase</keyword>
<dbReference type="RefSeq" id="WP_147904888.1">
    <property type="nucleotide sequence ID" value="NZ_BAAAGC010000002.1"/>
</dbReference>
<dbReference type="SMART" id="SM01011">
    <property type="entry name" value="AMP_N"/>
    <property type="match status" value="1"/>
</dbReference>
<name>A0A5C8LTD2_9GAMM</name>
<dbReference type="GO" id="GO:0006508">
    <property type="term" value="P:proteolysis"/>
    <property type="evidence" value="ECO:0007669"/>
    <property type="project" value="UniProtKB-KW"/>
</dbReference>
<evidence type="ECO:0000256" key="2">
    <source>
        <dbReference type="ARBA" id="ARBA00001936"/>
    </source>
</evidence>
<dbReference type="NCBIfam" id="NF008131">
    <property type="entry name" value="PRK10879.1"/>
    <property type="match status" value="1"/>
</dbReference>
<evidence type="ECO:0000256" key="8">
    <source>
        <dbReference type="ARBA" id="ARBA00023049"/>
    </source>
</evidence>
<dbReference type="EMBL" id="VRLR01000010">
    <property type="protein sequence ID" value="TXK79475.1"/>
    <property type="molecule type" value="Genomic_DNA"/>
</dbReference>
<dbReference type="Pfam" id="PF00557">
    <property type="entry name" value="Peptidase_M24"/>
    <property type="match status" value="1"/>
</dbReference>
<dbReference type="PROSITE" id="PS00491">
    <property type="entry name" value="PROLINE_PEPTIDASE"/>
    <property type="match status" value="1"/>
</dbReference>
<comment type="similarity">
    <text evidence="3 13">Belongs to the peptidase M24B family.</text>
</comment>
<organism evidence="15 16">
    <name type="scientific">Rheinheimera tangshanensis</name>
    <dbReference type="NCBI Taxonomy" id="400153"/>
    <lineage>
        <taxon>Bacteria</taxon>
        <taxon>Pseudomonadati</taxon>
        <taxon>Pseudomonadota</taxon>
        <taxon>Gammaproteobacteria</taxon>
        <taxon>Chromatiales</taxon>
        <taxon>Chromatiaceae</taxon>
        <taxon>Rheinheimera</taxon>
    </lineage>
</organism>
<proteinExistence type="inferred from homology"/>
<keyword evidence="7 15" id="KW-0378">Hydrolase</keyword>
<dbReference type="AlphaFoldDB" id="A0A5C8LTD2"/>
<dbReference type="SUPFAM" id="SSF53092">
    <property type="entry name" value="Creatinase/prolidase N-terminal domain"/>
    <property type="match status" value="1"/>
</dbReference>
<dbReference type="GO" id="GO:0070006">
    <property type="term" value="F:metalloaminopeptidase activity"/>
    <property type="evidence" value="ECO:0007669"/>
    <property type="project" value="InterPro"/>
</dbReference>
<dbReference type="InterPro" id="IPR029149">
    <property type="entry name" value="Creatin/AminoP/Spt16_N"/>
</dbReference>
<dbReference type="PANTHER" id="PTHR43226:SF4">
    <property type="entry name" value="XAA-PRO AMINOPEPTIDASE 3"/>
    <property type="match status" value="1"/>
</dbReference>
<evidence type="ECO:0000256" key="7">
    <source>
        <dbReference type="ARBA" id="ARBA00022801"/>
    </source>
</evidence>
<evidence type="ECO:0000256" key="12">
    <source>
        <dbReference type="ARBA" id="ARBA00081411"/>
    </source>
</evidence>
<accession>A0A5C8LTD2</accession>
<keyword evidence="8" id="KW-0482">Metalloprotease</keyword>
<dbReference type="FunFam" id="3.90.230.10:FF:000002">
    <property type="entry name" value="Xaa-Pro aminopeptidase 3"/>
    <property type="match status" value="1"/>
</dbReference>
<evidence type="ECO:0000256" key="1">
    <source>
        <dbReference type="ARBA" id="ARBA00001424"/>
    </source>
</evidence>
<dbReference type="InterPro" id="IPR007865">
    <property type="entry name" value="Aminopep_P_N"/>
</dbReference>
<gene>
    <name evidence="15" type="primary">pepP</name>
    <name evidence="15" type="ORF">FU839_14065</name>
</gene>
<evidence type="ECO:0000259" key="14">
    <source>
        <dbReference type="SMART" id="SM01011"/>
    </source>
</evidence>
<dbReference type="Gene3D" id="3.90.230.10">
    <property type="entry name" value="Creatinase/methionine aminopeptidase superfamily"/>
    <property type="match status" value="1"/>
</dbReference>
<keyword evidence="6 13" id="KW-0479">Metal-binding</keyword>
<dbReference type="GO" id="GO:0005829">
    <property type="term" value="C:cytosol"/>
    <property type="evidence" value="ECO:0007669"/>
    <property type="project" value="TreeGrafter"/>
</dbReference>
<feature type="domain" description="Aminopeptidase P N-terminal" evidence="14">
    <location>
        <begin position="1"/>
        <end position="135"/>
    </location>
</feature>
<keyword evidence="5" id="KW-0645">Protease</keyword>